<sequence length="43" mass="4957">MNRTMMGCADIGWRYGLEVADPVRARGRHPSDPVEDRALITWR</sequence>
<evidence type="ECO:0000313" key="2">
    <source>
        <dbReference type="Proteomes" id="UP000001020"/>
    </source>
</evidence>
<gene>
    <name evidence="1" type="ordered locus">MT3876.1</name>
</gene>
<dbReference type="HOGENOM" id="CLU_3236351_0_0_11"/>
<dbReference type="AlphaFoldDB" id="Q8VIU1"/>
<protein>
    <submittedName>
        <fullName evidence="1">Uncharacterized protein</fullName>
    </submittedName>
</protein>
<dbReference type="KEGG" id="mtc:MT3876.1"/>
<dbReference type="EMBL" id="AE000516">
    <property type="protein sequence ID" value="AAK48241.1"/>
    <property type="molecule type" value="Genomic_DNA"/>
</dbReference>
<proteinExistence type="predicted"/>
<organism evidence="1 2">
    <name type="scientific">Mycobacterium tuberculosis (strain CDC 1551 / Oshkosh)</name>
    <dbReference type="NCBI Taxonomy" id="83331"/>
    <lineage>
        <taxon>Bacteria</taxon>
        <taxon>Bacillati</taxon>
        <taxon>Actinomycetota</taxon>
        <taxon>Actinomycetes</taxon>
        <taxon>Mycobacteriales</taxon>
        <taxon>Mycobacteriaceae</taxon>
        <taxon>Mycobacterium</taxon>
        <taxon>Mycobacterium tuberculosis complex</taxon>
    </lineage>
</organism>
<reference evidence="1 2" key="1">
    <citation type="journal article" date="2002" name="J. Bacteriol.">
        <title>Whole-genome comparison of Mycobacterium tuberculosis clinical and laboratory strains.</title>
        <authorList>
            <person name="Fleischmann R.D."/>
            <person name="Alland D."/>
            <person name="Eisen J.A."/>
            <person name="Carpenter L."/>
            <person name="White O."/>
            <person name="Peterson J."/>
            <person name="DeBoy R."/>
            <person name="Dodson R."/>
            <person name="Gwinn M."/>
            <person name="Haft D."/>
            <person name="Hickey E."/>
            <person name="Kolonay J.F."/>
            <person name="Nelson W.C."/>
            <person name="Umayam L.A."/>
            <person name="Ermolaeva M."/>
            <person name="Salzberg S.L."/>
            <person name="Delcher A."/>
            <person name="Utterback T."/>
            <person name="Weidman J."/>
            <person name="Khouri H."/>
            <person name="Gill J."/>
            <person name="Mikula A."/>
            <person name="Bishai W."/>
            <person name="Jacobs Jr W.R.Jr."/>
            <person name="Venter J.C."/>
            <person name="Fraser C.M."/>
        </authorList>
    </citation>
    <scope>NUCLEOTIDE SEQUENCE [LARGE SCALE GENOMIC DNA]</scope>
    <source>
        <strain evidence="2">CDC 1551 / Oshkosh</strain>
    </source>
</reference>
<evidence type="ECO:0000313" key="1">
    <source>
        <dbReference type="EMBL" id="AAK48241.1"/>
    </source>
</evidence>
<keyword evidence="2" id="KW-1185">Reference proteome</keyword>
<dbReference type="Proteomes" id="UP000001020">
    <property type="component" value="Chromosome"/>
</dbReference>
<name>Q8VIU1_MYCTO</name>
<accession>Q8VIU1</accession>